<dbReference type="Gene3D" id="2.120.10.80">
    <property type="entry name" value="Kelch-type beta propeller"/>
    <property type="match status" value="1"/>
</dbReference>
<comment type="pathway">
    <text evidence="3">Protein modification; protein ubiquitination.</text>
</comment>
<dbReference type="InterPro" id="IPR017096">
    <property type="entry name" value="BTB-kelch_protein"/>
</dbReference>
<dbReference type="Pfam" id="PF07707">
    <property type="entry name" value="BACK"/>
    <property type="match status" value="1"/>
</dbReference>
<reference evidence="11" key="1">
    <citation type="thesis" date="2020" institute="ProQuest LLC" country="789 East Eisenhower Parkway, Ann Arbor, MI, USA">
        <title>Comparative Genomics and Chromosome Evolution.</title>
        <authorList>
            <person name="Mudd A.B."/>
        </authorList>
    </citation>
    <scope>NUCLEOTIDE SEQUENCE</scope>
    <source>
        <strain evidence="11">Female2</strain>
        <tissue evidence="11">Blood</tissue>
    </source>
</reference>
<dbReference type="InterPro" id="IPR000210">
    <property type="entry name" value="BTB/POZ_dom"/>
</dbReference>
<sequence>MHFQKSLRMFCSRKKLQCKPKTCETIAVPSMKGHGYLDYIIENHTSKAFEKMDELRKENLLCDVLLRVSYKGKEKYFPAHKIVLASCSPFFRAMFTNNFRECHAREVTIKDICPIVMQRLIEFAYTSRITVGEKCVLHVLLAAMRYQMEDVAKACSDFLVKQLDASNVIGISNYAEQIGCIELYRKGREYINTHFSEVTKEEEFFNLSHCQLLDLVSQESLNVLCESEVYNACLRWMQWDLNSRAKYFHVLLNAVHLYSLPPKFLEVQLKKCPILSKENNCKLYLSKIFQEMSLHKPIPHPKLRGNQLIYMAGGYLQNSLSSMDAYNPQTGEWVKLADMPEPRSGLGACIVYGLFYTVGGRNISSMESTDSNSLIYFNPVNNQWKARSPMNIARNRVGVAVIDGAIYAVGGSCGSEHLKSVEKYDPENDTWTFVASMPTARIGAGVAACRGRLYAVGGFDGETRWNTVDCYHPEEDRWQPMASMTTIRSGAGVIALDNYLYAVGGYDGTNQLDNVERYSVDRNYWEPMASMKHRRSAHGLTVHQGKIYALGGFNAGGFLSSVECYCPERNEWMEVTEMPTGYSGMGVAVTMEPCPKLVDNIDVDQMDNQGY</sequence>
<dbReference type="Gene3D" id="1.25.40.420">
    <property type="match status" value="1"/>
</dbReference>
<dbReference type="GO" id="GO:0005634">
    <property type="term" value="C:nucleus"/>
    <property type="evidence" value="ECO:0007669"/>
    <property type="project" value="UniProtKB-SubCell"/>
</dbReference>
<dbReference type="Pfam" id="PF01344">
    <property type="entry name" value="Kelch_1"/>
    <property type="match status" value="6"/>
</dbReference>
<dbReference type="SUPFAM" id="SSF117281">
    <property type="entry name" value="Kelch motif"/>
    <property type="match status" value="1"/>
</dbReference>
<dbReference type="FunFam" id="2.120.10.80:FF:000024">
    <property type="entry name" value="Kelch-like ECH-associated protein 1"/>
    <property type="match status" value="1"/>
</dbReference>
<dbReference type="InterPro" id="IPR011333">
    <property type="entry name" value="SKP1/BTB/POZ_sf"/>
</dbReference>
<feature type="domain" description="BTB" evidence="10">
    <location>
        <begin position="62"/>
        <end position="133"/>
    </location>
</feature>
<comment type="similarity">
    <text evidence="4">Belongs to the KEAP1 family.</text>
</comment>
<dbReference type="InterPro" id="IPR006652">
    <property type="entry name" value="Kelch_1"/>
</dbReference>
<evidence type="ECO:0000256" key="4">
    <source>
        <dbReference type="ARBA" id="ARBA00005288"/>
    </source>
</evidence>
<evidence type="ECO:0000256" key="1">
    <source>
        <dbReference type="ARBA" id="ARBA00004123"/>
    </source>
</evidence>
<evidence type="ECO:0000259" key="10">
    <source>
        <dbReference type="PROSITE" id="PS50097"/>
    </source>
</evidence>
<dbReference type="SUPFAM" id="SSF54695">
    <property type="entry name" value="POZ domain"/>
    <property type="match status" value="1"/>
</dbReference>
<dbReference type="Gene3D" id="3.30.710.10">
    <property type="entry name" value="Potassium Channel Kv1.1, Chain A"/>
    <property type="match status" value="1"/>
</dbReference>
<keyword evidence="7" id="KW-0677">Repeat</keyword>
<dbReference type="PANTHER" id="PTHR24412">
    <property type="entry name" value="KELCH PROTEIN"/>
    <property type="match status" value="1"/>
</dbReference>
<evidence type="ECO:0000256" key="5">
    <source>
        <dbReference type="ARBA" id="ARBA00022441"/>
    </source>
</evidence>
<keyword evidence="5" id="KW-0880">Kelch repeat</keyword>
<keyword evidence="6" id="KW-0963">Cytoplasm</keyword>
<dbReference type="InterPro" id="IPR030563">
    <property type="entry name" value="KEAP1_BTB_POZ_dom"/>
</dbReference>
<dbReference type="AlphaFoldDB" id="A0A8T2KBL4"/>
<evidence type="ECO:0000256" key="3">
    <source>
        <dbReference type="ARBA" id="ARBA00004906"/>
    </source>
</evidence>
<comment type="subcellular location">
    <subcellularLocation>
        <location evidence="2">Cytoplasm</location>
    </subcellularLocation>
    <subcellularLocation>
        <location evidence="1">Nucleus</location>
    </subcellularLocation>
</comment>
<keyword evidence="9" id="KW-0539">Nucleus</keyword>
<organism evidence="11 12">
    <name type="scientific">Hymenochirus boettgeri</name>
    <name type="common">Congo dwarf clawed frog</name>
    <dbReference type="NCBI Taxonomy" id="247094"/>
    <lineage>
        <taxon>Eukaryota</taxon>
        <taxon>Metazoa</taxon>
        <taxon>Chordata</taxon>
        <taxon>Craniata</taxon>
        <taxon>Vertebrata</taxon>
        <taxon>Euteleostomi</taxon>
        <taxon>Amphibia</taxon>
        <taxon>Batrachia</taxon>
        <taxon>Anura</taxon>
        <taxon>Pipoidea</taxon>
        <taxon>Pipidae</taxon>
        <taxon>Pipinae</taxon>
        <taxon>Hymenochirus</taxon>
    </lineage>
</organism>
<evidence type="ECO:0000256" key="2">
    <source>
        <dbReference type="ARBA" id="ARBA00004496"/>
    </source>
</evidence>
<evidence type="ECO:0000313" key="12">
    <source>
        <dbReference type="Proteomes" id="UP000812440"/>
    </source>
</evidence>
<dbReference type="SMART" id="SM00612">
    <property type="entry name" value="Kelch"/>
    <property type="match status" value="6"/>
</dbReference>
<dbReference type="FunFam" id="1.25.40.420:FF:000001">
    <property type="entry name" value="Kelch-like family member 12"/>
    <property type="match status" value="1"/>
</dbReference>
<evidence type="ECO:0000313" key="11">
    <source>
        <dbReference type="EMBL" id="KAG8454845.1"/>
    </source>
</evidence>
<evidence type="ECO:0000256" key="8">
    <source>
        <dbReference type="ARBA" id="ARBA00022786"/>
    </source>
</evidence>
<keyword evidence="8" id="KW-0833">Ubl conjugation pathway</keyword>
<evidence type="ECO:0000256" key="9">
    <source>
        <dbReference type="ARBA" id="ARBA00023242"/>
    </source>
</evidence>
<dbReference type="Proteomes" id="UP000812440">
    <property type="component" value="Chromosome 1"/>
</dbReference>
<dbReference type="PROSITE" id="PS50097">
    <property type="entry name" value="BTB"/>
    <property type="match status" value="1"/>
</dbReference>
<proteinExistence type="inferred from homology"/>
<keyword evidence="12" id="KW-1185">Reference proteome</keyword>
<dbReference type="FunFam" id="3.30.710.10:FF:000001">
    <property type="entry name" value="Kelch-like family member 20"/>
    <property type="match status" value="1"/>
</dbReference>
<dbReference type="Pfam" id="PF00651">
    <property type="entry name" value="BTB"/>
    <property type="match status" value="1"/>
</dbReference>
<dbReference type="CDD" id="cd18458">
    <property type="entry name" value="BACK_KLHL19_KEAP1"/>
    <property type="match status" value="1"/>
</dbReference>
<comment type="caution">
    <text evidence="11">The sequence shown here is derived from an EMBL/GenBank/DDBJ whole genome shotgun (WGS) entry which is preliminary data.</text>
</comment>
<evidence type="ECO:0000256" key="7">
    <source>
        <dbReference type="ARBA" id="ARBA00022737"/>
    </source>
</evidence>
<protein>
    <recommendedName>
        <fullName evidence="10">BTB domain-containing protein</fullName>
    </recommendedName>
</protein>
<dbReference type="GO" id="GO:0005737">
    <property type="term" value="C:cytoplasm"/>
    <property type="evidence" value="ECO:0007669"/>
    <property type="project" value="UniProtKB-SubCell"/>
</dbReference>
<dbReference type="EMBL" id="JAACNH010000001">
    <property type="protein sequence ID" value="KAG8454845.1"/>
    <property type="molecule type" value="Genomic_DNA"/>
</dbReference>
<dbReference type="InterPro" id="IPR015915">
    <property type="entry name" value="Kelch-typ_b-propeller"/>
</dbReference>
<gene>
    <name evidence="11" type="ORF">GDO86_001168</name>
</gene>
<dbReference type="CDD" id="cd18248">
    <property type="entry name" value="BTB_POZ_KLHL19_KEAP1"/>
    <property type="match status" value="1"/>
</dbReference>
<dbReference type="PIRSF" id="PIRSF037037">
    <property type="entry name" value="Kelch-like_protein_gigaxonin"/>
    <property type="match status" value="1"/>
</dbReference>
<accession>A0A8T2KBL4</accession>
<dbReference type="OrthoDB" id="45365at2759"/>
<dbReference type="PANTHER" id="PTHR24412:SF174">
    <property type="entry name" value="KELCH-LIKE ECH-ASSOCIATED PROTEIN 1A"/>
    <property type="match status" value="1"/>
</dbReference>
<dbReference type="InterPro" id="IPR047098">
    <property type="entry name" value="KEAP1_BACK"/>
</dbReference>
<dbReference type="InterPro" id="IPR011705">
    <property type="entry name" value="BACK"/>
</dbReference>
<name>A0A8T2KBL4_9PIPI</name>
<dbReference type="SMART" id="SM00225">
    <property type="entry name" value="BTB"/>
    <property type="match status" value="1"/>
</dbReference>
<dbReference type="SMART" id="SM00875">
    <property type="entry name" value="BACK"/>
    <property type="match status" value="1"/>
</dbReference>
<evidence type="ECO:0000256" key="6">
    <source>
        <dbReference type="ARBA" id="ARBA00022490"/>
    </source>
</evidence>